<feature type="compositionally biased region" description="Basic residues" evidence="13">
    <location>
        <begin position="47"/>
        <end position="86"/>
    </location>
</feature>
<feature type="region of interest" description="Disordered" evidence="13">
    <location>
        <begin position="868"/>
        <end position="1010"/>
    </location>
</feature>
<keyword evidence="2" id="KW-0813">Transport</keyword>
<keyword evidence="3 14" id="KW-0812">Transmembrane</keyword>
<keyword evidence="4" id="KW-0677">Repeat</keyword>
<dbReference type="InParanoid" id="A0A6J2WFY6"/>
<dbReference type="SUPFAM" id="SSF54631">
    <property type="entry name" value="CBS-domain pair"/>
    <property type="match status" value="1"/>
</dbReference>
<feature type="transmembrane region" description="Helical" evidence="14">
    <location>
        <begin position="177"/>
        <end position="202"/>
    </location>
</feature>
<evidence type="ECO:0000256" key="11">
    <source>
        <dbReference type="ARBA" id="ARBA00023214"/>
    </source>
</evidence>
<dbReference type="OrthoDB" id="4564at2759"/>
<reference evidence="16" key="1">
    <citation type="submission" date="2025-08" db="UniProtKB">
        <authorList>
            <consortium name="RefSeq"/>
        </authorList>
    </citation>
    <scope>IDENTIFICATION</scope>
</reference>
<keyword evidence="9 14" id="KW-0472">Membrane</keyword>
<feature type="compositionally biased region" description="Polar residues" evidence="13">
    <location>
        <begin position="738"/>
        <end position="753"/>
    </location>
</feature>
<keyword evidence="5" id="KW-0851">Voltage-gated channel</keyword>
<dbReference type="CDD" id="cd03683">
    <property type="entry name" value="ClC_1_like"/>
    <property type="match status" value="1"/>
</dbReference>
<dbReference type="SUPFAM" id="SSF81340">
    <property type="entry name" value="Clc chloride channel"/>
    <property type="match status" value="1"/>
</dbReference>
<keyword evidence="8" id="KW-0129">CBS domain</keyword>
<name>A0A6J2WFY6_CHACN</name>
<evidence type="ECO:0000256" key="9">
    <source>
        <dbReference type="ARBA" id="ARBA00023136"/>
    </source>
</evidence>
<dbReference type="InterPro" id="IPR014743">
    <property type="entry name" value="Cl-channel_core"/>
</dbReference>
<feature type="compositionally biased region" description="Acidic residues" evidence="13">
    <location>
        <begin position="1"/>
        <end position="12"/>
    </location>
</feature>
<dbReference type="InterPro" id="IPR001807">
    <property type="entry name" value="ClC"/>
</dbReference>
<evidence type="ECO:0000256" key="1">
    <source>
        <dbReference type="ARBA" id="ARBA00004141"/>
    </source>
</evidence>
<organism evidence="15 16">
    <name type="scientific">Chanos chanos</name>
    <name type="common">Milkfish</name>
    <name type="synonym">Mugil chanos</name>
    <dbReference type="NCBI Taxonomy" id="29144"/>
    <lineage>
        <taxon>Eukaryota</taxon>
        <taxon>Metazoa</taxon>
        <taxon>Chordata</taxon>
        <taxon>Craniata</taxon>
        <taxon>Vertebrata</taxon>
        <taxon>Euteleostomi</taxon>
        <taxon>Actinopterygii</taxon>
        <taxon>Neopterygii</taxon>
        <taxon>Teleostei</taxon>
        <taxon>Ostariophysi</taxon>
        <taxon>Gonorynchiformes</taxon>
        <taxon>Chanidae</taxon>
        <taxon>Chanos</taxon>
    </lineage>
</organism>
<keyword evidence="7" id="KW-0406">Ion transport</keyword>
<evidence type="ECO:0000256" key="13">
    <source>
        <dbReference type="SAM" id="MobiDB-lite"/>
    </source>
</evidence>
<evidence type="ECO:0000256" key="8">
    <source>
        <dbReference type="ARBA" id="ARBA00023122"/>
    </source>
</evidence>
<accession>A0A6J2WFY6</accession>
<dbReference type="InterPro" id="IPR046342">
    <property type="entry name" value="CBS_dom_sf"/>
</dbReference>
<comment type="subcellular location">
    <subcellularLocation>
        <location evidence="1">Membrane</location>
        <topology evidence="1">Multi-pass membrane protein</topology>
    </subcellularLocation>
</comment>
<feature type="transmembrane region" description="Helical" evidence="14">
    <location>
        <begin position="321"/>
        <end position="341"/>
    </location>
</feature>
<evidence type="ECO:0000256" key="6">
    <source>
        <dbReference type="ARBA" id="ARBA00022989"/>
    </source>
</evidence>
<feature type="transmembrane region" description="Helical" evidence="14">
    <location>
        <begin position="137"/>
        <end position="157"/>
    </location>
</feature>
<dbReference type="PANTHER" id="PTHR45720">
    <property type="entry name" value="CHLORIDE CHANNEL PROTEIN 2"/>
    <property type="match status" value="1"/>
</dbReference>
<dbReference type="RefSeq" id="XP_030644440.1">
    <property type="nucleotide sequence ID" value="XM_030788580.1"/>
</dbReference>
<evidence type="ECO:0000256" key="3">
    <source>
        <dbReference type="ARBA" id="ARBA00022692"/>
    </source>
</evidence>
<feature type="compositionally biased region" description="Basic and acidic residues" evidence="13">
    <location>
        <begin position="25"/>
        <end position="46"/>
    </location>
</feature>
<feature type="region of interest" description="Disordered" evidence="13">
    <location>
        <begin position="1"/>
        <end position="88"/>
    </location>
</feature>
<dbReference type="Pfam" id="PF00654">
    <property type="entry name" value="Voltage_CLC"/>
    <property type="match status" value="1"/>
</dbReference>
<dbReference type="InterPro" id="IPR050970">
    <property type="entry name" value="Cl_channel_volt-gated"/>
</dbReference>
<feature type="transmembrane region" description="Helical" evidence="14">
    <location>
        <begin position="470"/>
        <end position="491"/>
    </location>
</feature>
<feature type="region of interest" description="Disordered" evidence="13">
    <location>
        <begin position="720"/>
        <end position="757"/>
    </location>
</feature>
<dbReference type="AlphaFoldDB" id="A0A6J2WFY6"/>
<keyword evidence="12" id="KW-0407">Ion channel</keyword>
<dbReference type="Gene3D" id="3.10.580.10">
    <property type="entry name" value="CBS-domain"/>
    <property type="match status" value="2"/>
</dbReference>
<dbReference type="GeneID" id="115824853"/>
<keyword evidence="10" id="KW-0869">Chloride channel</keyword>
<dbReference type="GO" id="GO:0005886">
    <property type="term" value="C:plasma membrane"/>
    <property type="evidence" value="ECO:0007669"/>
    <property type="project" value="TreeGrafter"/>
</dbReference>
<keyword evidence="11" id="KW-0868">Chloride</keyword>
<evidence type="ECO:0000256" key="14">
    <source>
        <dbReference type="SAM" id="Phobius"/>
    </source>
</evidence>
<keyword evidence="6 14" id="KW-1133">Transmembrane helix</keyword>
<evidence type="ECO:0000313" key="15">
    <source>
        <dbReference type="Proteomes" id="UP000504632"/>
    </source>
</evidence>
<keyword evidence="15" id="KW-1185">Reference proteome</keyword>
<dbReference type="CDD" id="cd04591">
    <property type="entry name" value="CBS_pair_voltage-gated_CLC_euk_bac"/>
    <property type="match status" value="1"/>
</dbReference>
<gene>
    <name evidence="16" type="primary">clcn1a</name>
</gene>
<feature type="transmembrane region" description="Helical" evidence="14">
    <location>
        <begin position="503"/>
        <end position="527"/>
    </location>
</feature>
<proteinExistence type="predicted"/>
<feature type="compositionally biased region" description="Low complexity" evidence="13">
    <location>
        <begin position="899"/>
        <end position="921"/>
    </location>
</feature>
<sequence>MNENEENECVTEEENKLVEKSLYGEYREHPGGSRRREATRLLTERQWKKHGQKHGQKHGHHHHGHHHHRRHGRSQSHSHGHHHGRHHVEFDTEDAAEAQEAEAGQTTSLKKRRSYTKCRDCVARVQRFLVTKLGEDWIFLVLLGISMALVSWTMDYASAKSLQAYKWVYGELRGNVLLQYLVWVSYPTMLIMFSSFFCHLVAPQAIGSGIPELKTILRGVVLKEYLTLKAFAAKVIGLTAGLGSGMPVGKEGPFVHIASICAAVLSRVMSVFSGVYQTPYCYTDILTVGCAVGVGCCFGTPLGGVLFSIEVTSTYFAVRNYWRGYFAATFSAFIFRVLSVFNKDSVTITALFRTKFRMDFPFDLQELPAFAVIGISCGFLGAFFVYLNRQVVLFMRRPNVLTRFLTKHRLIFPAVVTLVITTLTFPPGFGQFMAGELMPRESINSLFDNFTWTKIWGSPPPPGLGRSAAWFHPDVNVFIVLLLFFIMKFWMSAVSTTMPIPSGAFMPVFILGASFGRLVGEIMAALFPHGILFDGILYRIIPGGYAVIGAAALTGAVTHTVSTAVICFELTGQISHILPMMVAVILANMVAQGLQPSLYDSIIQVKKLPYLPELGFGHISQYNIFVEDIMVRKVKFLSSESTYRELVHLLDSTCLKTIPLVDSKESMILLGSIERPELLALSDWWLSADRRIMLQGQGLQGQGSCAKVSWESFAFVDEEGEDNEIDKGPTAQEERNGPLQTPKQPEPTTNLSSADKGPFQSFRRTLHNLLTSSSDKHTEGQIQEPTPPPLTDTMTPEEIKAWEESEMDKPLEFDQIRIDPSPFQLVERTSLHKTHTLFSLLGLSHAYVTSIGKLVGVVALKELQKAIEGSTRSGVRLRPPLASFRDSGRKSAKPPQSPSAPSSPTSSVAPSSPVSPTASPQGRLSPPPPPKKEEMEVWIEGVTREVIVKGSSTTTCSSSSGSSSSEAGSSNNSPALSHSSAPSAHLPNLQTVLEHQRGEDRRSYDDEEPI</sequence>
<evidence type="ECO:0000256" key="10">
    <source>
        <dbReference type="ARBA" id="ARBA00023173"/>
    </source>
</evidence>
<dbReference type="Gene3D" id="1.10.3080.10">
    <property type="entry name" value="Clc chloride channel"/>
    <property type="match status" value="1"/>
</dbReference>
<evidence type="ECO:0000256" key="12">
    <source>
        <dbReference type="ARBA" id="ARBA00023303"/>
    </source>
</evidence>
<evidence type="ECO:0000313" key="16">
    <source>
        <dbReference type="RefSeq" id="XP_030644440.1"/>
    </source>
</evidence>
<feature type="compositionally biased region" description="Basic and acidic residues" evidence="13">
    <location>
        <begin position="994"/>
        <end position="1004"/>
    </location>
</feature>
<evidence type="ECO:0000256" key="5">
    <source>
        <dbReference type="ARBA" id="ARBA00022882"/>
    </source>
</evidence>
<feature type="compositionally biased region" description="Low complexity" evidence="13">
    <location>
        <begin position="950"/>
        <end position="988"/>
    </location>
</feature>
<dbReference type="CTD" id="795133"/>
<dbReference type="PANTHER" id="PTHR45720:SF9">
    <property type="entry name" value="CHLORIDE CHANNEL 1, SKELETAL MUSCLE ISOFORM X1"/>
    <property type="match status" value="1"/>
</dbReference>
<evidence type="ECO:0000256" key="2">
    <source>
        <dbReference type="ARBA" id="ARBA00022448"/>
    </source>
</evidence>
<dbReference type="FunCoup" id="A0A6J2WFY6">
    <property type="interactions" value="141"/>
</dbReference>
<feature type="transmembrane region" description="Helical" evidence="14">
    <location>
        <begin position="367"/>
        <end position="389"/>
    </location>
</feature>
<dbReference type="PRINTS" id="PR00762">
    <property type="entry name" value="CLCHANNEL"/>
</dbReference>
<feature type="region of interest" description="Disordered" evidence="13">
    <location>
        <begin position="772"/>
        <end position="794"/>
    </location>
</feature>
<dbReference type="FunFam" id="3.10.580.10:FF:000058">
    <property type="entry name" value="Chloride channel protein"/>
    <property type="match status" value="1"/>
</dbReference>
<dbReference type="Proteomes" id="UP000504632">
    <property type="component" value="Chromosome 12"/>
</dbReference>
<dbReference type="FunFam" id="3.10.580.10:FF:000027">
    <property type="entry name" value="Chloride channel protein"/>
    <property type="match status" value="1"/>
</dbReference>
<protein>
    <submittedName>
        <fullName evidence="16">Chloride channel protein 1a</fullName>
    </submittedName>
</protein>
<dbReference type="GO" id="GO:0034707">
    <property type="term" value="C:chloride channel complex"/>
    <property type="evidence" value="ECO:0007669"/>
    <property type="project" value="UniProtKB-KW"/>
</dbReference>
<dbReference type="FunFam" id="1.10.3080.10:FF:000003">
    <property type="entry name" value="Chloride channel 2"/>
    <property type="match status" value="1"/>
</dbReference>
<evidence type="ECO:0000256" key="4">
    <source>
        <dbReference type="ARBA" id="ARBA00022737"/>
    </source>
</evidence>
<feature type="transmembrane region" description="Helical" evidence="14">
    <location>
        <begin position="285"/>
        <end position="309"/>
    </location>
</feature>
<evidence type="ECO:0000256" key="7">
    <source>
        <dbReference type="ARBA" id="ARBA00023065"/>
    </source>
</evidence>
<feature type="transmembrane region" description="Helical" evidence="14">
    <location>
        <begin position="254"/>
        <end position="273"/>
    </location>
</feature>
<feature type="transmembrane region" description="Helical" evidence="14">
    <location>
        <begin position="410"/>
        <end position="429"/>
    </location>
</feature>
<dbReference type="GO" id="GO:0005247">
    <property type="term" value="F:voltage-gated chloride channel activity"/>
    <property type="evidence" value="ECO:0007669"/>
    <property type="project" value="TreeGrafter"/>
</dbReference>